<accession>A0ABZ3IJU8</accession>
<dbReference type="RefSeq" id="WP_094604678.1">
    <property type="nucleotide sequence ID" value="NZ_CP155573.1"/>
</dbReference>
<reference evidence="2" key="1">
    <citation type="submission" date="2024-05" db="EMBL/GenBank/DDBJ databases">
        <title>Isolation and characterization of Sporomusa carbonis sp. nov., a carboxydotrophic hydrogenogen in the genus of Sporomusa isolated from a charcoal burning pile.</title>
        <authorList>
            <person name="Boeer T."/>
            <person name="Rosenbaum F."/>
            <person name="Eysell L."/>
            <person name="Mueller V."/>
            <person name="Daniel R."/>
            <person name="Poehlein A."/>
        </authorList>
    </citation>
    <scope>NUCLEOTIDE SEQUENCE [LARGE SCALE GENOMIC DNA]</scope>
    <source>
        <strain evidence="2">DSM 10669</strain>
    </source>
</reference>
<dbReference type="Proteomes" id="UP000216752">
    <property type="component" value="Chromosome"/>
</dbReference>
<keyword evidence="1" id="KW-1133">Transmembrane helix</keyword>
<evidence type="ECO:0000313" key="3">
    <source>
        <dbReference type="Proteomes" id="UP000216752"/>
    </source>
</evidence>
<feature type="transmembrane region" description="Helical" evidence="1">
    <location>
        <begin position="12"/>
        <end position="31"/>
    </location>
</feature>
<keyword evidence="1" id="KW-0472">Membrane</keyword>
<dbReference type="InterPro" id="IPR045584">
    <property type="entry name" value="Pilin-like"/>
</dbReference>
<keyword evidence="3" id="KW-1185">Reference proteome</keyword>
<proteinExistence type="predicted"/>
<evidence type="ECO:0000256" key="1">
    <source>
        <dbReference type="SAM" id="Phobius"/>
    </source>
</evidence>
<keyword evidence="1" id="KW-0812">Transmembrane</keyword>
<evidence type="ECO:0000313" key="2">
    <source>
        <dbReference type="EMBL" id="XFO65945.1"/>
    </source>
</evidence>
<organism evidence="2 3">
    <name type="scientific">Sporomusa silvacetica DSM 10669</name>
    <dbReference type="NCBI Taxonomy" id="1123289"/>
    <lineage>
        <taxon>Bacteria</taxon>
        <taxon>Bacillati</taxon>
        <taxon>Bacillota</taxon>
        <taxon>Negativicutes</taxon>
        <taxon>Selenomonadales</taxon>
        <taxon>Sporomusaceae</taxon>
        <taxon>Sporomusa</taxon>
    </lineage>
</organism>
<sequence>MAAGKKQNCGSMLIELIIVMALIGLLAAMAIPKMNQAVAENELDGAARVLVADIRGMQQMSINGSDTAYKLRFINDTEPRYNFTAGPQTIRKVYLPNSVKMMGYPDDIVFRLDGMPFIGEQTIELQSKVTGKSLYIKLAPVTGRVRITDSNGG</sequence>
<gene>
    <name evidence="2" type="ORF">SPSIL_020930</name>
</gene>
<dbReference type="Gene3D" id="3.30.700.10">
    <property type="entry name" value="Glycoprotein, Type 4 Pilin"/>
    <property type="match status" value="1"/>
</dbReference>
<dbReference type="EMBL" id="CP155573">
    <property type="protein sequence ID" value="XFO65945.1"/>
    <property type="molecule type" value="Genomic_DNA"/>
</dbReference>
<evidence type="ECO:0008006" key="4">
    <source>
        <dbReference type="Google" id="ProtNLM"/>
    </source>
</evidence>
<name>A0ABZ3IJU8_9FIRM</name>
<dbReference type="SUPFAM" id="SSF54523">
    <property type="entry name" value="Pili subunits"/>
    <property type="match status" value="1"/>
</dbReference>
<protein>
    <recommendedName>
        <fullName evidence="4">General secretion pathway GspH domain-containing protein</fullName>
    </recommendedName>
</protein>